<accession>A0A834I9B7</accession>
<comment type="caution">
    <text evidence="1">The sequence shown here is derived from an EMBL/GenBank/DDBJ whole genome shotgun (WGS) entry which is preliminary data.</text>
</comment>
<name>A0A834I9B7_RHYFE</name>
<keyword evidence="2" id="KW-1185">Reference proteome</keyword>
<evidence type="ECO:0000313" key="1">
    <source>
        <dbReference type="EMBL" id="KAF7275449.1"/>
    </source>
</evidence>
<proteinExistence type="predicted"/>
<dbReference type="EMBL" id="JAACXV010010373">
    <property type="protein sequence ID" value="KAF7275449.1"/>
    <property type="molecule type" value="Genomic_DNA"/>
</dbReference>
<protein>
    <submittedName>
        <fullName evidence="1">Uncharacterized protein</fullName>
    </submittedName>
</protein>
<sequence length="90" mass="9966">MDDAAANCRFRMGQNGVLIFARWTAAFNARSYPGTWHCTFTRSSSRTANPPFRSNIIVSVSFGMDARYSALFVWLEALIRNVINATGKGG</sequence>
<dbReference type="AlphaFoldDB" id="A0A834I9B7"/>
<dbReference type="Proteomes" id="UP000625711">
    <property type="component" value="Unassembled WGS sequence"/>
</dbReference>
<gene>
    <name evidence="1" type="ORF">GWI33_011740</name>
</gene>
<organism evidence="1 2">
    <name type="scientific">Rhynchophorus ferrugineus</name>
    <name type="common">Red palm weevil</name>
    <name type="synonym">Curculio ferrugineus</name>
    <dbReference type="NCBI Taxonomy" id="354439"/>
    <lineage>
        <taxon>Eukaryota</taxon>
        <taxon>Metazoa</taxon>
        <taxon>Ecdysozoa</taxon>
        <taxon>Arthropoda</taxon>
        <taxon>Hexapoda</taxon>
        <taxon>Insecta</taxon>
        <taxon>Pterygota</taxon>
        <taxon>Neoptera</taxon>
        <taxon>Endopterygota</taxon>
        <taxon>Coleoptera</taxon>
        <taxon>Polyphaga</taxon>
        <taxon>Cucujiformia</taxon>
        <taxon>Curculionidae</taxon>
        <taxon>Dryophthorinae</taxon>
        <taxon>Rhynchophorus</taxon>
    </lineage>
</organism>
<reference evidence="1" key="1">
    <citation type="submission" date="2020-08" db="EMBL/GenBank/DDBJ databases">
        <title>Genome sequencing and assembly of the red palm weevil Rhynchophorus ferrugineus.</title>
        <authorList>
            <person name="Dias G.B."/>
            <person name="Bergman C.M."/>
            <person name="Manee M."/>
        </authorList>
    </citation>
    <scope>NUCLEOTIDE SEQUENCE</scope>
    <source>
        <strain evidence="1">AA-2017</strain>
        <tissue evidence="1">Whole larva</tissue>
    </source>
</reference>
<evidence type="ECO:0000313" key="2">
    <source>
        <dbReference type="Proteomes" id="UP000625711"/>
    </source>
</evidence>